<dbReference type="Gene3D" id="3.40.50.150">
    <property type="entry name" value="Vaccinia Virus protein VP39"/>
    <property type="match status" value="1"/>
</dbReference>
<feature type="binding site" evidence="9">
    <location>
        <begin position="165"/>
        <end position="166"/>
    </location>
    <ligand>
        <name>S-adenosyl-L-methionine</name>
        <dbReference type="ChEBI" id="CHEBI:59789"/>
    </ligand>
</feature>
<dbReference type="InterPro" id="IPR029063">
    <property type="entry name" value="SAM-dependent_MTases_sf"/>
</dbReference>
<keyword evidence="6 8" id="KW-0808">Transferase</keyword>
<dbReference type="GO" id="GO:0018423">
    <property type="term" value="F:protein C-terminal leucine carboxyl O-methyltransferase activity"/>
    <property type="evidence" value="ECO:0007669"/>
    <property type="project" value="UniProtKB-EC"/>
</dbReference>
<comment type="catalytic activity">
    <reaction evidence="1 8">
        <text>[phosphatase 2A protein]-C-terminal L-leucine + S-adenosyl-L-methionine = [phosphatase 2A protein]-C-terminal L-leucine methyl ester + S-adenosyl-L-homocysteine</text>
        <dbReference type="Rhea" id="RHEA:48544"/>
        <dbReference type="Rhea" id="RHEA-COMP:12134"/>
        <dbReference type="Rhea" id="RHEA-COMP:12135"/>
        <dbReference type="ChEBI" id="CHEBI:57856"/>
        <dbReference type="ChEBI" id="CHEBI:59789"/>
        <dbReference type="ChEBI" id="CHEBI:90516"/>
        <dbReference type="ChEBI" id="CHEBI:90517"/>
        <dbReference type="EC" id="2.1.1.233"/>
    </reaction>
</comment>
<evidence type="ECO:0000256" key="9">
    <source>
        <dbReference type="PIRSR" id="PIRSR016305-1"/>
    </source>
</evidence>
<evidence type="ECO:0000256" key="5">
    <source>
        <dbReference type="ARBA" id="ARBA00022603"/>
    </source>
</evidence>
<sequence length="357" mass="39262">MFPPAHSQDADSSIRLTDTDASLARLSAVQKRYLEDPYIKHLVPRSHLQPPRPPLINIGTFVRATAIDDLVFQWLQRSTDLGTRCQIVSLGAGSDTRFWRIATGAHKVALAAYVELDFPEITSKKAMAIRKSRDLSAVLGNPADVTVAHGGTGLHSPTYHLFPADLRLPPADTLGTLLASPSGALLSPALPTLLLFECVLVYMTPTASSALLQWFVDYFSPEGSAVLGSIVYEMFRLQDSFGRVMVENLRARHVSLPGAAPYPDVHSLPGRFLALGFTAARALTLKEIRKSYIPRTELERISQLELIDEIEELDLVLDHYAITWGLFVSPAVAVAWGEWGLRVKAAPPVDEDEEDEE</sequence>
<name>A0AAD7N6A0_9AGAR</name>
<keyword evidence="7 8" id="KW-0949">S-adenosyl-L-methionine</keyword>
<evidence type="ECO:0000256" key="7">
    <source>
        <dbReference type="ARBA" id="ARBA00022691"/>
    </source>
</evidence>
<feature type="binding site" evidence="9">
    <location>
        <position position="63"/>
    </location>
    <ligand>
        <name>S-adenosyl-L-methionine</name>
        <dbReference type="ChEBI" id="CHEBI:59789"/>
    </ligand>
</feature>
<organism evidence="10 11">
    <name type="scientific">Mycena maculata</name>
    <dbReference type="NCBI Taxonomy" id="230809"/>
    <lineage>
        <taxon>Eukaryota</taxon>
        <taxon>Fungi</taxon>
        <taxon>Dikarya</taxon>
        <taxon>Basidiomycota</taxon>
        <taxon>Agaricomycotina</taxon>
        <taxon>Agaricomycetes</taxon>
        <taxon>Agaricomycetidae</taxon>
        <taxon>Agaricales</taxon>
        <taxon>Marasmiineae</taxon>
        <taxon>Mycenaceae</taxon>
        <taxon>Mycena</taxon>
    </lineage>
</organism>
<dbReference type="Pfam" id="PF04072">
    <property type="entry name" value="LCM"/>
    <property type="match status" value="1"/>
</dbReference>
<dbReference type="PIRSF" id="PIRSF016305">
    <property type="entry name" value="LCM_mtfrase"/>
    <property type="match status" value="1"/>
</dbReference>
<protein>
    <recommendedName>
        <fullName evidence="4 8">Leucine carboxyl methyltransferase 1</fullName>
        <ecNumber evidence="3 8">2.1.1.233</ecNumber>
    </recommendedName>
</protein>
<comment type="similarity">
    <text evidence="2 8">Belongs to the methyltransferase superfamily. LCMT family.</text>
</comment>
<comment type="caution">
    <text evidence="10">The sequence shown here is derived from an EMBL/GenBank/DDBJ whole genome shotgun (WGS) entry which is preliminary data.</text>
</comment>
<keyword evidence="5 8" id="KW-0489">Methyltransferase</keyword>
<evidence type="ECO:0000256" key="2">
    <source>
        <dbReference type="ARBA" id="ARBA00010703"/>
    </source>
</evidence>
<dbReference type="InterPro" id="IPR007213">
    <property type="entry name" value="Ppm1/Ppm2/Tcmp"/>
</dbReference>
<evidence type="ECO:0000313" key="11">
    <source>
        <dbReference type="Proteomes" id="UP001215280"/>
    </source>
</evidence>
<reference evidence="10" key="1">
    <citation type="submission" date="2023-03" db="EMBL/GenBank/DDBJ databases">
        <title>Massive genome expansion in bonnet fungi (Mycena s.s.) driven by repeated elements and novel gene families across ecological guilds.</title>
        <authorList>
            <consortium name="Lawrence Berkeley National Laboratory"/>
            <person name="Harder C.B."/>
            <person name="Miyauchi S."/>
            <person name="Viragh M."/>
            <person name="Kuo A."/>
            <person name="Thoen E."/>
            <person name="Andreopoulos B."/>
            <person name="Lu D."/>
            <person name="Skrede I."/>
            <person name="Drula E."/>
            <person name="Henrissat B."/>
            <person name="Morin E."/>
            <person name="Kohler A."/>
            <person name="Barry K."/>
            <person name="LaButti K."/>
            <person name="Morin E."/>
            <person name="Salamov A."/>
            <person name="Lipzen A."/>
            <person name="Mereny Z."/>
            <person name="Hegedus B."/>
            <person name="Baldrian P."/>
            <person name="Stursova M."/>
            <person name="Weitz H."/>
            <person name="Taylor A."/>
            <person name="Grigoriev I.V."/>
            <person name="Nagy L.G."/>
            <person name="Martin F."/>
            <person name="Kauserud H."/>
        </authorList>
    </citation>
    <scope>NUCLEOTIDE SEQUENCE</scope>
    <source>
        <strain evidence="10">CBHHK188m</strain>
    </source>
</reference>
<gene>
    <name evidence="10" type="ORF">DFH07DRAFT_830888</name>
</gene>
<dbReference type="SUPFAM" id="SSF53335">
    <property type="entry name" value="S-adenosyl-L-methionine-dependent methyltransferases"/>
    <property type="match status" value="1"/>
</dbReference>
<dbReference type="EC" id="2.1.1.233" evidence="3 8"/>
<feature type="binding site" evidence="9">
    <location>
        <position position="197"/>
    </location>
    <ligand>
        <name>S-adenosyl-L-methionine</name>
        <dbReference type="ChEBI" id="CHEBI:59789"/>
    </ligand>
</feature>
<evidence type="ECO:0000256" key="8">
    <source>
        <dbReference type="PIRNR" id="PIRNR016305"/>
    </source>
</evidence>
<proteinExistence type="inferred from homology"/>
<dbReference type="Proteomes" id="UP001215280">
    <property type="component" value="Unassembled WGS sequence"/>
</dbReference>
<dbReference type="AlphaFoldDB" id="A0AAD7N6A0"/>
<dbReference type="InterPro" id="IPR016651">
    <property type="entry name" value="LCMT1"/>
</dbReference>
<keyword evidence="11" id="KW-1185">Reference proteome</keyword>
<dbReference type="EMBL" id="JARJLG010000093">
    <property type="protein sequence ID" value="KAJ7747664.1"/>
    <property type="molecule type" value="Genomic_DNA"/>
</dbReference>
<evidence type="ECO:0000256" key="6">
    <source>
        <dbReference type="ARBA" id="ARBA00022679"/>
    </source>
</evidence>
<evidence type="ECO:0000256" key="4">
    <source>
        <dbReference type="ARBA" id="ARBA00017497"/>
    </source>
</evidence>
<evidence type="ECO:0000256" key="3">
    <source>
        <dbReference type="ARBA" id="ARBA00012834"/>
    </source>
</evidence>
<dbReference type="GO" id="GO:0032259">
    <property type="term" value="P:methylation"/>
    <property type="evidence" value="ECO:0007669"/>
    <property type="project" value="UniProtKB-KW"/>
</dbReference>
<dbReference type="PANTHER" id="PTHR13600:SF21">
    <property type="entry name" value="LEUCINE CARBOXYL METHYLTRANSFERASE 1"/>
    <property type="match status" value="1"/>
</dbReference>
<evidence type="ECO:0000256" key="1">
    <source>
        <dbReference type="ARBA" id="ARBA00000724"/>
    </source>
</evidence>
<evidence type="ECO:0000313" key="10">
    <source>
        <dbReference type="EMBL" id="KAJ7747664.1"/>
    </source>
</evidence>
<accession>A0AAD7N6A0</accession>
<dbReference type="PANTHER" id="PTHR13600">
    <property type="entry name" value="LEUCINE CARBOXYL METHYLTRANSFERASE"/>
    <property type="match status" value="1"/>
</dbReference>
<comment type="function">
    <text evidence="8">Methylates the carboxyl group of the C-terminal leucine residue of protein phosphatase 2A catalytic subunits to form alpha-leucine ester residues.</text>
</comment>
<feature type="binding site" evidence="9">
    <location>
        <position position="91"/>
    </location>
    <ligand>
        <name>S-adenosyl-L-methionine</name>
        <dbReference type="ChEBI" id="CHEBI:59789"/>
    </ligand>
</feature>